<name>A0ABM6W1B1_9LACO</name>
<dbReference type="EMBL" id="CP029477">
    <property type="protein sequence ID" value="AWM75667.1"/>
    <property type="molecule type" value="Genomic_DNA"/>
</dbReference>
<feature type="region of interest" description="Disordered" evidence="1">
    <location>
        <begin position="113"/>
        <end position="136"/>
    </location>
</feature>
<dbReference type="Pfam" id="PF03217">
    <property type="entry name" value="SlpA"/>
    <property type="match status" value="1"/>
</dbReference>
<evidence type="ECO:0000256" key="1">
    <source>
        <dbReference type="SAM" id="MobiDB-lite"/>
    </source>
</evidence>
<feature type="domain" description="S-layer protein C-terminal" evidence="3">
    <location>
        <begin position="46"/>
        <end position="103"/>
    </location>
</feature>
<sequence>MNSNYNKKHQLSRKLIINATILGLLGGTALTILPKQSQSIQTVQAASAKKAKLTKKAYIYNKKGHRLELKAYKKGKRVKVYGTKYIKHRKYYRIGSGLYIVAANAKYIKSKLPNNVSNSKDNNSSTSKPVEDDSSSNKLYKVGEFGDCNLTYSPATRTVHISAYGENNTLGNYDESIADKINGAKLNKGNSLKISEVEHISIDTNVSLSENSSDYLFANFANLQDISGLEKVYAGQCTDFDSMFANDPKLEKLDLSSWDLYALEHEDDVTTKNMFFGDSGLTELNLTGWDISNVSDAKGMFDGVNPAAIKGLIQKAPKHN</sequence>
<dbReference type="RefSeq" id="WP_109586551.1">
    <property type="nucleotide sequence ID" value="NZ_CP029477.1"/>
</dbReference>
<accession>A0ABM6W1B1</accession>
<evidence type="ECO:0000313" key="5">
    <source>
        <dbReference type="Proteomes" id="UP000246036"/>
    </source>
</evidence>
<dbReference type="InterPro" id="IPR024968">
    <property type="entry name" value="SlpA_C_lactobacillus"/>
</dbReference>
<protein>
    <recommendedName>
        <fullName evidence="3">S-layer protein C-terminal domain-containing protein</fullName>
    </recommendedName>
</protein>
<gene>
    <name evidence="4" type="ORF">DKL58_06655</name>
</gene>
<keyword evidence="2" id="KW-0812">Transmembrane</keyword>
<proteinExistence type="predicted"/>
<feature type="transmembrane region" description="Helical" evidence="2">
    <location>
        <begin position="15"/>
        <end position="33"/>
    </location>
</feature>
<dbReference type="NCBIfam" id="TIGR02167">
    <property type="entry name" value="Liste_lipo_26"/>
    <property type="match status" value="2"/>
</dbReference>
<dbReference type="Pfam" id="PF03382">
    <property type="entry name" value="DUF285"/>
    <property type="match status" value="1"/>
</dbReference>
<evidence type="ECO:0000256" key="2">
    <source>
        <dbReference type="SAM" id="Phobius"/>
    </source>
</evidence>
<dbReference type="InterPro" id="IPR005046">
    <property type="entry name" value="DUF285"/>
</dbReference>
<keyword evidence="5" id="KW-1185">Reference proteome</keyword>
<evidence type="ECO:0000259" key="3">
    <source>
        <dbReference type="Pfam" id="PF03217"/>
    </source>
</evidence>
<reference evidence="4 5" key="1">
    <citation type="submission" date="2018-05" db="EMBL/GenBank/DDBJ databases">
        <title>Reference genomes for bee gut microbiota database.</title>
        <authorList>
            <person name="Ellegaard K.M."/>
        </authorList>
    </citation>
    <scope>NUCLEOTIDE SEQUENCE [LARGE SCALE GENOMIC DNA]</scope>
    <source>
        <strain evidence="4 5">ESL0186</strain>
    </source>
</reference>
<organism evidence="4 5">
    <name type="scientific">Lactobacillus kullabergensis</name>
    <dbReference type="NCBI Taxonomy" id="1218493"/>
    <lineage>
        <taxon>Bacteria</taxon>
        <taxon>Bacillati</taxon>
        <taxon>Bacillota</taxon>
        <taxon>Bacilli</taxon>
        <taxon>Lactobacillales</taxon>
        <taxon>Lactobacillaceae</taxon>
        <taxon>Lactobacillus</taxon>
    </lineage>
</organism>
<keyword evidence="2" id="KW-0472">Membrane</keyword>
<dbReference type="InterPro" id="IPR011889">
    <property type="entry name" value="Liste_lipo_26"/>
</dbReference>
<dbReference type="Proteomes" id="UP000246036">
    <property type="component" value="Chromosome"/>
</dbReference>
<feature type="compositionally biased region" description="Low complexity" evidence="1">
    <location>
        <begin position="114"/>
        <end position="127"/>
    </location>
</feature>
<evidence type="ECO:0000313" key="4">
    <source>
        <dbReference type="EMBL" id="AWM75667.1"/>
    </source>
</evidence>
<keyword evidence="2" id="KW-1133">Transmembrane helix</keyword>